<organism evidence="1">
    <name type="scientific">Daphnia magna</name>
    <dbReference type="NCBI Taxonomy" id="35525"/>
    <lineage>
        <taxon>Eukaryota</taxon>
        <taxon>Metazoa</taxon>
        <taxon>Ecdysozoa</taxon>
        <taxon>Arthropoda</taxon>
        <taxon>Crustacea</taxon>
        <taxon>Branchiopoda</taxon>
        <taxon>Diplostraca</taxon>
        <taxon>Cladocera</taxon>
        <taxon>Anomopoda</taxon>
        <taxon>Daphniidae</taxon>
        <taxon>Daphnia</taxon>
    </lineage>
</organism>
<proteinExistence type="predicted"/>
<dbReference type="AlphaFoldDB" id="A0A0P6HVT9"/>
<accession>A0A0P6HVT9</accession>
<name>A0A0P6HVT9_9CRUS</name>
<evidence type="ECO:0000313" key="1">
    <source>
        <dbReference type="EMBL" id="JAN79994.1"/>
    </source>
</evidence>
<sequence>MPLSLLQYFPRIIQHLNGSNDLFLVKHFKVSTVTLRNTHGQYRRVVSTRLDIIPSTSTCGRLYQPIIVLTNAQ</sequence>
<protein>
    <submittedName>
        <fullName evidence="1">Uncharacterized protein</fullName>
    </submittedName>
</protein>
<dbReference type="EMBL" id="GDIQ01014743">
    <property type="protein sequence ID" value="JAN79994.1"/>
    <property type="molecule type" value="Transcribed_RNA"/>
</dbReference>
<reference evidence="1" key="1">
    <citation type="submission" date="2015-10" db="EMBL/GenBank/DDBJ databases">
        <title>EvidentialGene: Evidence-directed Construction of Complete mRNA Transcriptomes without Genomes.</title>
        <authorList>
            <person name="Gilbert D.G."/>
        </authorList>
    </citation>
    <scope>NUCLEOTIDE SEQUENCE</scope>
</reference>